<keyword evidence="1" id="KW-0479">Metal-binding</keyword>
<sequence>MNSSEHILLNSKLRPTAMRILIFSFLRKHRQALTITDIESEFQKVSRSTVLRTIKTFEKKGLIHAIIDDSKYLKYALNDPNQPEHQNHLHLNCLSCNHTYCMYNYTLPQISIPPRYHVKTTQILVKGICDICQIK</sequence>
<gene>
    <name evidence="2" type="ORF">DSM01_3355</name>
    <name evidence="3" type="ORF">SAMN04487999_3444</name>
</gene>
<dbReference type="RefSeq" id="WP_072985213.1">
    <property type="nucleotide sequence ID" value="NZ_FQXT01000010.1"/>
</dbReference>
<dbReference type="AlphaFoldDB" id="A0A1M5ZSR7"/>
<accession>A0A1M5ZSR7</accession>
<evidence type="ECO:0000256" key="1">
    <source>
        <dbReference type="PIRSR" id="PIRSR602481-1"/>
    </source>
</evidence>
<feature type="binding site" evidence="1">
    <location>
        <position position="132"/>
    </location>
    <ligand>
        <name>Zn(2+)</name>
        <dbReference type="ChEBI" id="CHEBI:29105"/>
    </ligand>
</feature>
<dbReference type="InterPro" id="IPR036388">
    <property type="entry name" value="WH-like_DNA-bd_sf"/>
</dbReference>
<feature type="binding site" evidence="1">
    <location>
        <position position="96"/>
    </location>
    <ligand>
        <name>Zn(2+)</name>
        <dbReference type="ChEBI" id="CHEBI:29105"/>
    </ligand>
</feature>
<proteinExistence type="predicted"/>
<dbReference type="GO" id="GO:0003700">
    <property type="term" value="F:DNA-binding transcription factor activity"/>
    <property type="evidence" value="ECO:0007669"/>
    <property type="project" value="InterPro"/>
</dbReference>
<evidence type="ECO:0000313" key="5">
    <source>
        <dbReference type="Proteomes" id="UP000290037"/>
    </source>
</evidence>
<dbReference type="GO" id="GO:0046872">
    <property type="term" value="F:metal ion binding"/>
    <property type="evidence" value="ECO:0007669"/>
    <property type="project" value="UniProtKB-KW"/>
</dbReference>
<dbReference type="EMBL" id="QOVN01000013">
    <property type="protein sequence ID" value="RXG26685.1"/>
    <property type="molecule type" value="Genomic_DNA"/>
</dbReference>
<feature type="binding site" evidence="1">
    <location>
        <position position="93"/>
    </location>
    <ligand>
        <name>Zn(2+)</name>
        <dbReference type="ChEBI" id="CHEBI:29105"/>
    </ligand>
</feature>
<organism evidence="3 4">
    <name type="scientific">Leeuwenhoekiella palythoae</name>
    <dbReference type="NCBI Taxonomy" id="573501"/>
    <lineage>
        <taxon>Bacteria</taxon>
        <taxon>Pseudomonadati</taxon>
        <taxon>Bacteroidota</taxon>
        <taxon>Flavobacteriia</taxon>
        <taxon>Flavobacteriales</taxon>
        <taxon>Flavobacteriaceae</taxon>
        <taxon>Leeuwenhoekiella</taxon>
    </lineage>
</organism>
<dbReference type="Proteomes" id="UP000290037">
    <property type="component" value="Unassembled WGS sequence"/>
</dbReference>
<dbReference type="SUPFAM" id="SSF46785">
    <property type="entry name" value="Winged helix' DNA-binding domain"/>
    <property type="match status" value="1"/>
</dbReference>
<keyword evidence="5" id="KW-1185">Reference proteome</keyword>
<dbReference type="Proteomes" id="UP000184240">
    <property type="component" value="Unassembled WGS sequence"/>
</dbReference>
<evidence type="ECO:0000313" key="2">
    <source>
        <dbReference type="EMBL" id="RXG26685.1"/>
    </source>
</evidence>
<protein>
    <submittedName>
        <fullName evidence="2">Fur family ferric uptake transcriptional regulator</fullName>
    </submittedName>
    <submittedName>
        <fullName evidence="3">Fur family transcriptional regulator, ferric uptake regulator</fullName>
    </submittedName>
</protein>
<reference evidence="2 5" key="3">
    <citation type="submission" date="2018-07" db="EMBL/GenBank/DDBJ databases">
        <title>Leeuwenhoekiella genomics.</title>
        <authorList>
            <person name="Tahon G."/>
            <person name="Willems A."/>
        </authorList>
    </citation>
    <scope>NUCLEOTIDE SEQUENCE [LARGE SCALE GENOMIC DNA]</scope>
    <source>
        <strain evidence="2 5">LMG 24856</strain>
    </source>
</reference>
<dbReference type="Gene3D" id="1.10.10.10">
    <property type="entry name" value="Winged helix-like DNA-binding domain superfamily/Winged helix DNA-binding domain"/>
    <property type="match status" value="1"/>
</dbReference>
<reference evidence="4" key="2">
    <citation type="submission" date="2016-11" db="EMBL/GenBank/DDBJ databases">
        <authorList>
            <person name="Varghese N."/>
            <person name="Submissions S."/>
        </authorList>
    </citation>
    <scope>NUCLEOTIDE SEQUENCE [LARGE SCALE GENOMIC DNA]</scope>
    <source>
        <strain evidence="4">DSM 19859</strain>
    </source>
</reference>
<evidence type="ECO:0000313" key="4">
    <source>
        <dbReference type="Proteomes" id="UP000184240"/>
    </source>
</evidence>
<reference evidence="3" key="1">
    <citation type="submission" date="2016-11" db="EMBL/GenBank/DDBJ databases">
        <authorList>
            <person name="Jaros S."/>
            <person name="Januszkiewicz K."/>
            <person name="Wedrychowicz H."/>
        </authorList>
    </citation>
    <scope>NUCLEOTIDE SEQUENCE [LARGE SCALE GENOMIC DNA]</scope>
    <source>
        <strain evidence="3">DSM 19859</strain>
    </source>
</reference>
<evidence type="ECO:0000313" key="3">
    <source>
        <dbReference type="EMBL" id="SHI27136.1"/>
    </source>
</evidence>
<dbReference type="EMBL" id="FQXT01000010">
    <property type="protein sequence ID" value="SHI27136.1"/>
    <property type="molecule type" value="Genomic_DNA"/>
</dbReference>
<dbReference type="InterPro" id="IPR036390">
    <property type="entry name" value="WH_DNA-bd_sf"/>
</dbReference>
<dbReference type="InterPro" id="IPR002481">
    <property type="entry name" value="FUR"/>
</dbReference>
<keyword evidence="1" id="KW-0862">Zinc</keyword>
<name>A0A1M5ZSR7_9FLAO</name>
<feature type="binding site" evidence="1">
    <location>
        <position position="129"/>
    </location>
    <ligand>
        <name>Zn(2+)</name>
        <dbReference type="ChEBI" id="CHEBI:29105"/>
    </ligand>
</feature>
<dbReference type="Pfam" id="PF01475">
    <property type="entry name" value="FUR"/>
    <property type="match status" value="1"/>
</dbReference>
<comment type="cofactor">
    <cofactor evidence="1">
        <name>Zn(2+)</name>
        <dbReference type="ChEBI" id="CHEBI:29105"/>
    </cofactor>
    <text evidence="1">Binds 1 zinc ion per subunit.</text>
</comment>
<dbReference type="OrthoDB" id="594893at2"/>
<dbReference type="STRING" id="573501.SAMN04487999_3444"/>